<dbReference type="InterPro" id="IPR036852">
    <property type="entry name" value="Peptidase_S8/S53_dom_sf"/>
</dbReference>
<dbReference type="Pfam" id="PF00082">
    <property type="entry name" value="Peptidase_S8"/>
    <property type="match status" value="1"/>
</dbReference>
<evidence type="ECO:0000256" key="3">
    <source>
        <dbReference type="ARBA" id="ARBA00022801"/>
    </source>
</evidence>
<protein>
    <recommendedName>
        <fullName evidence="9">Peptidase S8/S53 domain-containing protein</fullName>
    </recommendedName>
</protein>
<feature type="transmembrane region" description="Helical" evidence="7">
    <location>
        <begin position="359"/>
        <end position="380"/>
    </location>
</feature>
<comment type="similarity">
    <text evidence="1 5">Belongs to the peptidase S8 family.</text>
</comment>
<feature type="active site" description="Charge relay system" evidence="5">
    <location>
        <position position="257"/>
    </location>
</feature>
<feature type="active site" description="Charge relay system" evidence="5">
    <location>
        <position position="61"/>
    </location>
</feature>
<evidence type="ECO:0000313" key="10">
    <source>
        <dbReference type="EMBL" id="GAA4235441.1"/>
    </source>
</evidence>
<evidence type="ECO:0000256" key="7">
    <source>
        <dbReference type="SAM" id="Phobius"/>
    </source>
</evidence>
<keyword evidence="7" id="KW-0812">Transmembrane</keyword>
<feature type="signal peptide" evidence="8">
    <location>
        <begin position="1"/>
        <end position="26"/>
    </location>
</feature>
<evidence type="ECO:0000256" key="4">
    <source>
        <dbReference type="ARBA" id="ARBA00022825"/>
    </source>
</evidence>
<feature type="active site" description="Charge relay system" evidence="5">
    <location>
        <position position="98"/>
    </location>
</feature>
<feature type="domain" description="Peptidase S8/S53" evidence="9">
    <location>
        <begin position="52"/>
        <end position="305"/>
    </location>
</feature>
<keyword evidence="2 5" id="KW-0645">Protease</keyword>
<evidence type="ECO:0000259" key="9">
    <source>
        <dbReference type="Pfam" id="PF00082"/>
    </source>
</evidence>
<keyword evidence="3 5" id="KW-0378">Hydrolase</keyword>
<dbReference type="InterPro" id="IPR050131">
    <property type="entry name" value="Peptidase_S8_subtilisin-like"/>
</dbReference>
<dbReference type="InterPro" id="IPR000209">
    <property type="entry name" value="Peptidase_S8/S53_dom"/>
</dbReference>
<dbReference type="Gene3D" id="3.40.50.200">
    <property type="entry name" value="Peptidase S8/S53 domain"/>
    <property type="match status" value="1"/>
</dbReference>
<evidence type="ECO:0000256" key="2">
    <source>
        <dbReference type="ARBA" id="ARBA00022670"/>
    </source>
</evidence>
<proteinExistence type="inferred from homology"/>
<accession>A0ABP8C884</accession>
<dbReference type="PROSITE" id="PS51892">
    <property type="entry name" value="SUBTILASE"/>
    <property type="match status" value="1"/>
</dbReference>
<dbReference type="PANTHER" id="PTHR43806">
    <property type="entry name" value="PEPTIDASE S8"/>
    <property type="match status" value="1"/>
</dbReference>
<evidence type="ECO:0000313" key="11">
    <source>
        <dbReference type="Proteomes" id="UP001501710"/>
    </source>
</evidence>
<sequence>MRRRLVQVAAATLAVGLAAAPTAAHADPALDKKQWWFDSWHIQQEVWPQTKGSGVTVAVIDSGVNASLPDLRGVVLPGTNVTGSGDGRKDLDTEENGHGTAMASLIASQGKGTGFMGVAPEAKILPIVVSAASDESHSKAIRYAVDHGAKVINISQGGPGVAYPPTGCPARVLDAVSYAAKKDVVVVASSGNTGNTLNQPEFPGACPGVVAVGAIDHLAQPWAKTQRQDYVTVAAPGAGMDNVRADGTVYTKVNGTSDAAAVTSGAFALVRSKFPDMSARRAVQVVSNTTVDVGPKGKDKLTGLGAVSIRRALSQKVPENAPNPVYERLDQALAQKGGGGGASTAPKAAESDDSGTSPLVYVGVGVVVLAVIGVIGFLLMRRRPSTPSGPPPGGPVFGPPPGPQQSPYQPGGAPPMGGGQQPPPQFQPPGPPPRNE</sequence>
<gene>
    <name evidence="10" type="ORF">GCM10022254_42750</name>
</gene>
<dbReference type="SUPFAM" id="SSF52743">
    <property type="entry name" value="Subtilisin-like"/>
    <property type="match status" value="1"/>
</dbReference>
<dbReference type="PRINTS" id="PR00723">
    <property type="entry name" value="SUBTILISIN"/>
</dbReference>
<keyword evidence="8" id="KW-0732">Signal</keyword>
<keyword evidence="7" id="KW-0472">Membrane</keyword>
<reference evidence="11" key="1">
    <citation type="journal article" date="2019" name="Int. J. Syst. Evol. Microbiol.">
        <title>The Global Catalogue of Microorganisms (GCM) 10K type strain sequencing project: providing services to taxonomists for standard genome sequencing and annotation.</title>
        <authorList>
            <consortium name="The Broad Institute Genomics Platform"/>
            <consortium name="The Broad Institute Genome Sequencing Center for Infectious Disease"/>
            <person name="Wu L."/>
            <person name="Ma J."/>
        </authorList>
    </citation>
    <scope>NUCLEOTIDE SEQUENCE [LARGE SCALE GENOMIC DNA]</scope>
    <source>
        <strain evidence="11">JCM 17440</strain>
    </source>
</reference>
<evidence type="ECO:0000256" key="6">
    <source>
        <dbReference type="SAM" id="MobiDB-lite"/>
    </source>
</evidence>
<keyword evidence="7" id="KW-1133">Transmembrane helix</keyword>
<feature type="compositionally biased region" description="Pro residues" evidence="6">
    <location>
        <begin position="421"/>
        <end position="436"/>
    </location>
</feature>
<dbReference type="InterPro" id="IPR015500">
    <property type="entry name" value="Peptidase_S8_subtilisin-rel"/>
</dbReference>
<evidence type="ECO:0000256" key="5">
    <source>
        <dbReference type="PROSITE-ProRule" id="PRU01240"/>
    </source>
</evidence>
<comment type="caution">
    <text evidence="10">The sequence shown here is derived from an EMBL/GenBank/DDBJ whole genome shotgun (WGS) entry which is preliminary data.</text>
</comment>
<organism evidence="10 11">
    <name type="scientific">Actinomadura meridiana</name>
    <dbReference type="NCBI Taxonomy" id="559626"/>
    <lineage>
        <taxon>Bacteria</taxon>
        <taxon>Bacillati</taxon>
        <taxon>Actinomycetota</taxon>
        <taxon>Actinomycetes</taxon>
        <taxon>Streptosporangiales</taxon>
        <taxon>Thermomonosporaceae</taxon>
        <taxon>Actinomadura</taxon>
    </lineage>
</organism>
<dbReference type="EMBL" id="BAABAS010000013">
    <property type="protein sequence ID" value="GAA4235441.1"/>
    <property type="molecule type" value="Genomic_DNA"/>
</dbReference>
<feature type="region of interest" description="Disordered" evidence="6">
    <location>
        <begin position="335"/>
        <end position="356"/>
    </location>
</feature>
<keyword evidence="11" id="KW-1185">Reference proteome</keyword>
<dbReference type="Proteomes" id="UP001501710">
    <property type="component" value="Unassembled WGS sequence"/>
</dbReference>
<dbReference type="PANTHER" id="PTHR43806:SF11">
    <property type="entry name" value="CEREVISIN-RELATED"/>
    <property type="match status" value="1"/>
</dbReference>
<keyword evidence="4 5" id="KW-0720">Serine protease</keyword>
<feature type="region of interest" description="Disordered" evidence="6">
    <location>
        <begin position="385"/>
        <end position="436"/>
    </location>
</feature>
<evidence type="ECO:0000256" key="1">
    <source>
        <dbReference type="ARBA" id="ARBA00011073"/>
    </source>
</evidence>
<feature type="compositionally biased region" description="Pro residues" evidence="6">
    <location>
        <begin position="387"/>
        <end position="404"/>
    </location>
</feature>
<feature type="chain" id="PRO_5047520957" description="Peptidase S8/S53 domain-containing protein" evidence="8">
    <location>
        <begin position="27"/>
        <end position="436"/>
    </location>
</feature>
<name>A0ABP8C884_9ACTN</name>
<dbReference type="RefSeq" id="WP_344899314.1">
    <property type="nucleotide sequence ID" value="NZ_BAABAS010000013.1"/>
</dbReference>
<evidence type="ECO:0000256" key="8">
    <source>
        <dbReference type="SAM" id="SignalP"/>
    </source>
</evidence>